<accession>A0A543APY2</accession>
<dbReference type="InParanoid" id="A0A543APY2"/>
<reference evidence="2 3" key="1">
    <citation type="submission" date="2019-06" db="EMBL/GenBank/DDBJ databases">
        <title>Sequencing the genomes of 1000 actinobacteria strains.</title>
        <authorList>
            <person name="Klenk H.-P."/>
        </authorList>
    </citation>
    <scope>NUCLEOTIDE SEQUENCE [LARGE SCALE GENOMIC DNA]</scope>
    <source>
        <strain evidence="2 3">DSM 45928</strain>
    </source>
</reference>
<keyword evidence="1" id="KW-0732">Signal</keyword>
<dbReference type="RefSeq" id="WP_142033845.1">
    <property type="nucleotide sequence ID" value="NZ_JBHTGS010000002.1"/>
</dbReference>
<dbReference type="EMBL" id="VFOW01000001">
    <property type="protein sequence ID" value="TQL74609.1"/>
    <property type="molecule type" value="Genomic_DNA"/>
</dbReference>
<evidence type="ECO:0000313" key="3">
    <source>
        <dbReference type="Proteomes" id="UP000317043"/>
    </source>
</evidence>
<evidence type="ECO:0000256" key="1">
    <source>
        <dbReference type="SAM" id="SignalP"/>
    </source>
</evidence>
<dbReference type="PROSITE" id="PS51257">
    <property type="entry name" value="PROKAR_LIPOPROTEIN"/>
    <property type="match status" value="1"/>
</dbReference>
<gene>
    <name evidence="2" type="ORF">FB566_0095</name>
</gene>
<evidence type="ECO:0000313" key="2">
    <source>
        <dbReference type="EMBL" id="TQL74609.1"/>
    </source>
</evidence>
<feature type="chain" id="PRO_5021802877" evidence="1">
    <location>
        <begin position="30"/>
        <end position="367"/>
    </location>
</feature>
<dbReference type="Proteomes" id="UP000317043">
    <property type="component" value="Unassembled WGS sequence"/>
</dbReference>
<dbReference type="AlphaFoldDB" id="A0A543APY2"/>
<keyword evidence="3" id="KW-1185">Reference proteome</keyword>
<organism evidence="2 3">
    <name type="scientific">Stackebrandtia endophytica</name>
    <dbReference type="NCBI Taxonomy" id="1496996"/>
    <lineage>
        <taxon>Bacteria</taxon>
        <taxon>Bacillati</taxon>
        <taxon>Actinomycetota</taxon>
        <taxon>Actinomycetes</taxon>
        <taxon>Glycomycetales</taxon>
        <taxon>Glycomycetaceae</taxon>
        <taxon>Stackebrandtia</taxon>
    </lineage>
</organism>
<proteinExistence type="predicted"/>
<sequence>MTAHTRTPMGVVATAALAVLLLSACGSEAGELSADDSNLTPLETGFLAKDVGKDITTTGTIRPQLADTVTPSGTVTISGIQELDSITPQQIGPDAPETSEDVEAYGPADGEVLRVIELTYTPADTQGTDTAGTIPTADLSINLDGTQVHLSELDGQQDHRILVSVPEAGTAQLVISSDSHDQFVDVPTGERQADEVAAAYYLPNPRQEPTHTFKIDSDTFPTQTSSGRAKGDITTDFTVKAISAELTAWNPEDGWAEPGKAWLAVTWNHDLGLASDATVLSQIDDLKTALSIDVAGTVTKDEIHAQNEIGNVKGDRTIYVPVSIDTAEIVLSVSGAVTVSTPNGSGLEMAGKTSADFASDELTITFN</sequence>
<feature type="signal peptide" evidence="1">
    <location>
        <begin position="1"/>
        <end position="29"/>
    </location>
</feature>
<comment type="caution">
    <text evidence="2">The sequence shown here is derived from an EMBL/GenBank/DDBJ whole genome shotgun (WGS) entry which is preliminary data.</text>
</comment>
<dbReference type="OrthoDB" id="5145597at2"/>
<protein>
    <submittedName>
        <fullName evidence="2">Uncharacterized protein</fullName>
    </submittedName>
</protein>
<name>A0A543APY2_9ACTN</name>